<evidence type="ECO:0000259" key="1">
    <source>
        <dbReference type="Pfam" id="PF00534"/>
    </source>
</evidence>
<dbReference type="RefSeq" id="WP_215821934.1">
    <property type="nucleotide sequence ID" value="NZ_JAGSOY010000093.1"/>
</dbReference>
<dbReference type="InterPro" id="IPR050194">
    <property type="entry name" value="Glycosyltransferase_grp1"/>
</dbReference>
<proteinExistence type="predicted"/>
<dbReference type="InterPro" id="IPR028098">
    <property type="entry name" value="Glyco_trans_4-like_N"/>
</dbReference>
<dbReference type="SUPFAM" id="SSF53756">
    <property type="entry name" value="UDP-Glycosyltransferase/glycogen phosphorylase"/>
    <property type="match status" value="1"/>
</dbReference>
<feature type="domain" description="Glycosyl transferase family 1" evidence="1">
    <location>
        <begin position="210"/>
        <end position="363"/>
    </location>
</feature>
<keyword evidence="3" id="KW-0328">Glycosyltransferase</keyword>
<sequence>MKILTVLDSYPPDLNGGAYFTHRLAQSLVHRNHDVLVICPSRTMKSCYDTYEGVNLFRVRSFPALIYKNFRVCWPIFIRKKIENAILKFNPEVIHLQGRFFLGDICSKIGEKFHIPMVATNHFMPGNFFHYTHLSLKVEKYFNELAWQWVKKMFEKAVLYSTPTKTAAELLRKLNLPGEILPISCGVDLEIFKPREKNTLLVKRFGLKNIPTVLYAGRLDKEKNIDTIVYAVKEVNKTVECQLIITGVGNEYNEILKLVKKLAIDDKVYFTKYLSNEEYPHVFSLVDCFFHAGTAELQSIVALEAVASGLPIVAANAMALPELVIKGENGFLFEPYDYKQAAACLLKIIKDNKLMMKMKENSRGLAYKHSIQKTTECYEKLYLKAIECVYEKS</sequence>
<feature type="domain" description="Glycosyltransferase subfamily 4-like N-terminal" evidence="2">
    <location>
        <begin position="15"/>
        <end position="190"/>
    </location>
</feature>
<dbReference type="Proteomes" id="UP000690515">
    <property type="component" value="Unassembled WGS sequence"/>
</dbReference>
<dbReference type="GO" id="GO:0016757">
    <property type="term" value="F:glycosyltransferase activity"/>
    <property type="evidence" value="ECO:0007669"/>
    <property type="project" value="UniProtKB-KW"/>
</dbReference>
<gene>
    <name evidence="3" type="ORF">KCG35_21560</name>
</gene>
<dbReference type="EC" id="2.4.-.-" evidence="3"/>
<name>A0ABS5ZHV9_9GAMM</name>
<dbReference type="PANTHER" id="PTHR45947:SF3">
    <property type="entry name" value="SULFOQUINOVOSYL TRANSFERASE SQD2"/>
    <property type="match status" value="1"/>
</dbReference>
<reference evidence="3 4" key="1">
    <citation type="submission" date="2021-04" db="EMBL/GenBank/DDBJ databases">
        <authorList>
            <person name="Pira H."/>
            <person name="Risdian C."/>
            <person name="Wink J."/>
        </authorList>
    </citation>
    <scope>NUCLEOTIDE SEQUENCE [LARGE SCALE GENOMIC DNA]</scope>
    <source>
        <strain evidence="3 4">WH53</strain>
    </source>
</reference>
<dbReference type="Pfam" id="PF13439">
    <property type="entry name" value="Glyco_transf_4"/>
    <property type="match status" value="1"/>
</dbReference>
<evidence type="ECO:0000313" key="3">
    <source>
        <dbReference type="EMBL" id="MBU2713651.1"/>
    </source>
</evidence>
<keyword evidence="4" id="KW-1185">Reference proteome</keyword>
<comment type="caution">
    <text evidence="3">The sequence shown here is derived from an EMBL/GenBank/DDBJ whole genome shotgun (WGS) entry which is preliminary data.</text>
</comment>
<accession>A0ABS5ZHV9</accession>
<organism evidence="3 4">
    <name type="scientific">Zooshikella harenae</name>
    <dbReference type="NCBI Taxonomy" id="2827238"/>
    <lineage>
        <taxon>Bacteria</taxon>
        <taxon>Pseudomonadati</taxon>
        <taxon>Pseudomonadota</taxon>
        <taxon>Gammaproteobacteria</taxon>
        <taxon>Oceanospirillales</taxon>
        <taxon>Zooshikellaceae</taxon>
        <taxon>Zooshikella</taxon>
    </lineage>
</organism>
<dbReference type="InterPro" id="IPR001296">
    <property type="entry name" value="Glyco_trans_1"/>
</dbReference>
<protein>
    <submittedName>
        <fullName evidence="3">Glycosyltransferase</fullName>
        <ecNumber evidence="3">2.4.-.-</ecNumber>
    </submittedName>
</protein>
<dbReference type="PANTHER" id="PTHR45947">
    <property type="entry name" value="SULFOQUINOVOSYL TRANSFERASE SQD2"/>
    <property type="match status" value="1"/>
</dbReference>
<evidence type="ECO:0000259" key="2">
    <source>
        <dbReference type="Pfam" id="PF13439"/>
    </source>
</evidence>
<keyword evidence="3" id="KW-0808">Transferase</keyword>
<evidence type="ECO:0000313" key="4">
    <source>
        <dbReference type="Proteomes" id="UP000690515"/>
    </source>
</evidence>
<dbReference type="Pfam" id="PF00534">
    <property type="entry name" value="Glycos_transf_1"/>
    <property type="match status" value="1"/>
</dbReference>
<dbReference type="Gene3D" id="3.40.50.2000">
    <property type="entry name" value="Glycogen Phosphorylase B"/>
    <property type="match status" value="2"/>
</dbReference>
<dbReference type="EMBL" id="JAGSOY010000093">
    <property type="protein sequence ID" value="MBU2713651.1"/>
    <property type="molecule type" value="Genomic_DNA"/>
</dbReference>